<gene>
    <name evidence="2" type="ORF">GQ43DRAFT_210621</name>
</gene>
<sequence>MNPLTAAALRRLTGEGAFYSSSRYGSGNCGNSLMSSSLLSSASSSRHVSMMSTLDGHCTQGPDSLNYILEMTGMHMANSKSSPNKPRRYQGYCSPESPTTLAKEIYSTPPSNSGDGSGNRRVFSPMSVDGSDMCGPSRRCTSHSYEVYQNALGSSQGSWPGDIRTNTSAIALSPTSSTSVAELMNVHPHAKTLQWKDRQSSGSLSLPPTSPTSPPRITSPRTAMLKDMYNKQAFQTLSSHEPSQLSPLFHRFNGWISPLNGYTTLPSVSSVSNGWSSSSTDSNCPLTAAVYGGLPAPISFDDQQTPRSLKAPQPLSSPARPNNPTPDSKPPPFSPNETLFSSSPPSDPRFRTSTPPPSIFIADGLETAIHSPLSSSGTLLSYTSNRGVDSGLLAVKPLSEVQVAEYRFWRPCGRGRCTFGCGESREGERRAAGRLFRGVSAVEEDLEHGEGDGGDFEAEEGGEEGYGREERFGRFEYEGRE</sequence>
<evidence type="ECO:0000313" key="3">
    <source>
        <dbReference type="Proteomes" id="UP000799536"/>
    </source>
</evidence>
<dbReference type="Proteomes" id="UP000799536">
    <property type="component" value="Unassembled WGS sequence"/>
</dbReference>
<keyword evidence="3" id="KW-1185">Reference proteome</keyword>
<feature type="region of interest" description="Disordered" evidence="1">
    <location>
        <begin position="443"/>
        <end position="472"/>
    </location>
</feature>
<reference evidence="2" key="1">
    <citation type="journal article" date="2020" name="Stud. Mycol.">
        <title>101 Dothideomycetes genomes: a test case for predicting lifestyles and emergence of pathogens.</title>
        <authorList>
            <person name="Haridas S."/>
            <person name="Albert R."/>
            <person name="Binder M."/>
            <person name="Bloem J."/>
            <person name="Labutti K."/>
            <person name="Salamov A."/>
            <person name="Andreopoulos B."/>
            <person name="Baker S."/>
            <person name="Barry K."/>
            <person name="Bills G."/>
            <person name="Bluhm B."/>
            <person name="Cannon C."/>
            <person name="Castanera R."/>
            <person name="Culley D."/>
            <person name="Daum C."/>
            <person name="Ezra D."/>
            <person name="Gonzalez J."/>
            <person name="Henrissat B."/>
            <person name="Kuo A."/>
            <person name="Liang C."/>
            <person name="Lipzen A."/>
            <person name="Lutzoni F."/>
            <person name="Magnuson J."/>
            <person name="Mondo S."/>
            <person name="Nolan M."/>
            <person name="Ohm R."/>
            <person name="Pangilinan J."/>
            <person name="Park H.-J."/>
            <person name="Ramirez L."/>
            <person name="Alfaro M."/>
            <person name="Sun H."/>
            <person name="Tritt A."/>
            <person name="Yoshinaga Y."/>
            <person name="Zwiers L.-H."/>
            <person name="Turgeon B."/>
            <person name="Goodwin S."/>
            <person name="Spatafora J."/>
            <person name="Crous P."/>
            <person name="Grigoriev I."/>
        </authorList>
    </citation>
    <scope>NUCLEOTIDE SEQUENCE</scope>
    <source>
        <strain evidence="2">ATCC 74209</strain>
    </source>
</reference>
<feature type="region of interest" description="Disordered" evidence="1">
    <location>
        <begin position="297"/>
        <end position="359"/>
    </location>
</feature>
<dbReference type="OrthoDB" id="3797561at2759"/>
<organism evidence="2 3">
    <name type="scientific">Delitschia confertaspora ATCC 74209</name>
    <dbReference type="NCBI Taxonomy" id="1513339"/>
    <lineage>
        <taxon>Eukaryota</taxon>
        <taxon>Fungi</taxon>
        <taxon>Dikarya</taxon>
        <taxon>Ascomycota</taxon>
        <taxon>Pezizomycotina</taxon>
        <taxon>Dothideomycetes</taxon>
        <taxon>Pleosporomycetidae</taxon>
        <taxon>Pleosporales</taxon>
        <taxon>Delitschiaceae</taxon>
        <taxon>Delitschia</taxon>
    </lineage>
</organism>
<feature type="compositionally biased region" description="Acidic residues" evidence="1">
    <location>
        <begin position="443"/>
        <end position="463"/>
    </location>
</feature>
<dbReference type="AlphaFoldDB" id="A0A9P4JV16"/>
<evidence type="ECO:0000313" key="2">
    <source>
        <dbReference type="EMBL" id="KAF2205817.1"/>
    </source>
</evidence>
<protein>
    <submittedName>
        <fullName evidence="2">Uncharacterized protein</fullName>
    </submittedName>
</protein>
<name>A0A9P4JV16_9PLEO</name>
<evidence type="ECO:0000256" key="1">
    <source>
        <dbReference type="SAM" id="MobiDB-lite"/>
    </source>
</evidence>
<dbReference type="EMBL" id="ML993849">
    <property type="protein sequence ID" value="KAF2205817.1"/>
    <property type="molecule type" value="Genomic_DNA"/>
</dbReference>
<accession>A0A9P4JV16</accession>
<feature type="compositionally biased region" description="Pro residues" evidence="1">
    <location>
        <begin position="321"/>
        <end position="334"/>
    </location>
</feature>
<comment type="caution">
    <text evidence="2">The sequence shown here is derived from an EMBL/GenBank/DDBJ whole genome shotgun (WGS) entry which is preliminary data.</text>
</comment>
<feature type="region of interest" description="Disordered" evidence="1">
    <location>
        <begin position="192"/>
        <end position="219"/>
    </location>
</feature>
<proteinExistence type="predicted"/>